<dbReference type="GO" id="GO:0016020">
    <property type="term" value="C:membrane"/>
    <property type="evidence" value="ECO:0007669"/>
    <property type="project" value="UniProtKB-SubCell"/>
</dbReference>
<comment type="caution">
    <text evidence="7">The sequence shown here is derived from an EMBL/GenBank/DDBJ whole genome shotgun (WGS) entry which is preliminary data.</text>
</comment>
<evidence type="ECO:0000313" key="8">
    <source>
        <dbReference type="Proteomes" id="UP001201812"/>
    </source>
</evidence>
<proteinExistence type="inferred from homology"/>
<dbReference type="Proteomes" id="UP001201812">
    <property type="component" value="Unassembled WGS sequence"/>
</dbReference>
<keyword evidence="3" id="KW-0812">Transmembrane</keyword>
<comment type="subcellular location">
    <subcellularLocation>
        <location evidence="1 6">Membrane</location>
        <topology evidence="1 6">Multi-pass membrane protein</topology>
    </subcellularLocation>
</comment>
<dbReference type="InterPro" id="IPR009716">
    <property type="entry name" value="Ferroportin-1"/>
</dbReference>
<name>A0AAD4MUZ9_9BILA</name>
<gene>
    <name evidence="7" type="ORF">DdX_13990</name>
</gene>
<keyword evidence="5" id="KW-0472">Membrane</keyword>
<dbReference type="AlphaFoldDB" id="A0AAD4MUZ9"/>
<dbReference type="EMBL" id="JAKKPZ010000063">
    <property type="protein sequence ID" value="KAI1704770.1"/>
    <property type="molecule type" value="Genomic_DNA"/>
</dbReference>
<comment type="function">
    <text evidence="6">May be involved in iron transport and iron homeostasis.</text>
</comment>
<evidence type="ECO:0000256" key="3">
    <source>
        <dbReference type="ARBA" id="ARBA00022692"/>
    </source>
</evidence>
<dbReference type="Pfam" id="PF06963">
    <property type="entry name" value="FPN1"/>
    <property type="match status" value="1"/>
</dbReference>
<accession>A0AAD4MUZ9</accession>
<evidence type="ECO:0000256" key="4">
    <source>
        <dbReference type="ARBA" id="ARBA00022989"/>
    </source>
</evidence>
<evidence type="ECO:0000256" key="5">
    <source>
        <dbReference type="ARBA" id="ARBA00023136"/>
    </source>
</evidence>
<comment type="similarity">
    <text evidence="6">Belongs to the ferroportin (FP) (TC 2.A.100) family. SLC40A subfamily.</text>
</comment>
<sequence length="82" mass="9353">MRVQCRKEDPILGQKWDLIKGAISKTLFFPGLITSDLAILQIMQESIAEQERGTVFGVQQALCQFFGILRDIVCIIRAHLEY</sequence>
<evidence type="ECO:0000256" key="6">
    <source>
        <dbReference type="RuleBase" id="RU365065"/>
    </source>
</evidence>
<organism evidence="7 8">
    <name type="scientific">Ditylenchus destructor</name>
    <dbReference type="NCBI Taxonomy" id="166010"/>
    <lineage>
        <taxon>Eukaryota</taxon>
        <taxon>Metazoa</taxon>
        <taxon>Ecdysozoa</taxon>
        <taxon>Nematoda</taxon>
        <taxon>Chromadorea</taxon>
        <taxon>Rhabditida</taxon>
        <taxon>Tylenchina</taxon>
        <taxon>Tylenchomorpha</taxon>
        <taxon>Sphaerularioidea</taxon>
        <taxon>Anguinidae</taxon>
        <taxon>Anguininae</taxon>
        <taxon>Ditylenchus</taxon>
    </lineage>
</organism>
<evidence type="ECO:0000256" key="2">
    <source>
        <dbReference type="ARBA" id="ARBA00022448"/>
    </source>
</evidence>
<keyword evidence="4" id="KW-1133">Transmembrane helix</keyword>
<dbReference type="GO" id="GO:0005381">
    <property type="term" value="F:iron ion transmembrane transporter activity"/>
    <property type="evidence" value="ECO:0007669"/>
    <property type="project" value="UniProtKB-UniRule"/>
</dbReference>
<keyword evidence="8" id="KW-1185">Reference proteome</keyword>
<keyword evidence="2 6" id="KW-0813">Transport</keyword>
<evidence type="ECO:0000313" key="7">
    <source>
        <dbReference type="EMBL" id="KAI1704770.1"/>
    </source>
</evidence>
<reference evidence="7" key="1">
    <citation type="submission" date="2022-01" db="EMBL/GenBank/DDBJ databases">
        <title>Genome Sequence Resource for Two Populations of Ditylenchus destructor, the Migratory Endoparasitic Phytonematode.</title>
        <authorList>
            <person name="Zhang H."/>
            <person name="Lin R."/>
            <person name="Xie B."/>
        </authorList>
    </citation>
    <scope>NUCLEOTIDE SEQUENCE</scope>
    <source>
        <strain evidence="7">BazhouSP</strain>
    </source>
</reference>
<protein>
    <recommendedName>
        <fullName evidence="6">Solute carrier family 40 member</fullName>
    </recommendedName>
</protein>
<keyword evidence="6" id="KW-0406">Ion transport</keyword>
<evidence type="ECO:0000256" key="1">
    <source>
        <dbReference type="ARBA" id="ARBA00004141"/>
    </source>
</evidence>